<proteinExistence type="predicted"/>
<evidence type="ECO:0000313" key="3">
    <source>
        <dbReference type="Proteomes" id="UP001476798"/>
    </source>
</evidence>
<accession>A0ABV0Q3D0</accession>
<evidence type="ECO:0000313" key="2">
    <source>
        <dbReference type="EMBL" id="MEQ2190301.1"/>
    </source>
</evidence>
<keyword evidence="1" id="KW-1133">Transmembrane helix</keyword>
<comment type="caution">
    <text evidence="2">The sequence shown here is derived from an EMBL/GenBank/DDBJ whole genome shotgun (WGS) entry which is preliminary data.</text>
</comment>
<reference evidence="2 3" key="1">
    <citation type="submission" date="2021-06" db="EMBL/GenBank/DDBJ databases">
        <authorList>
            <person name="Palmer J.M."/>
        </authorList>
    </citation>
    <scope>NUCLEOTIDE SEQUENCE [LARGE SCALE GENOMIC DNA]</scope>
    <source>
        <strain evidence="2 3">GA_2019</strain>
        <tissue evidence="2">Muscle</tissue>
    </source>
</reference>
<dbReference type="Proteomes" id="UP001476798">
    <property type="component" value="Unassembled WGS sequence"/>
</dbReference>
<keyword evidence="1" id="KW-0472">Membrane</keyword>
<keyword evidence="3" id="KW-1185">Reference proteome</keyword>
<gene>
    <name evidence="2" type="ORF">GOODEAATRI_034352</name>
</gene>
<protein>
    <submittedName>
        <fullName evidence="2">Uncharacterized protein</fullName>
    </submittedName>
</protein>
<organism evidence="2 3">
    <name type="scientific">Goodea atripinnis</name>
    <dbReference type="NCBI Taxonomy" id="208336"/>
    <lineage>
        <taxon>Eukaryota</taxon>
        <taxon>Metazoa</taxon>
        <taxon>Chordata</taxon>
        <taxon>Craniata</taxon>
        <taxon>Vertebrata</taxon>
        <taxon>Euteleostomi</taxon>
        <taxon>Actinopterygii</taxon>
        <taxon>Neopterygii</taxon>
        <taxon>Teleostei</taxon>
        <taxon>Neoteleostei</taxon>
        <taxon>Acanthomorphata</taxon>
        <taxon>Ovalentaria</taxon>
        <taxon>Atherinomorphae</taxon>
        <taxon>Cyprinodontiformes</taxon>
        <taxon>Goodeidae</taxon>
        <taxon>Goodea</taxon>
    </lineage>
</organism>
<feature type="transmembrane region" description="Helical" evidence="1">
    <location>
        <begin position="33"/>
        <end position="55"/>
    </location>
</feature>
<name>A0ABV0Q3D0_9TELE</name>
<sequence length="100" mass="11532">MRTHGSHLLVHIWRCAYDARTRQRMRKMEGDEIFYNLCVSVAIVSCWALLIFLLLQQNKFSLIFINNDRTFQTSLFCGSGSNPSSSVLLVLIHPQLQIFA</sequence>
<keyword evidence="1" id="KW-0812">Transmembrane</keyword>
<dbReference type="EMBL" id="JAHRIO010098564">
    <property type="protein sequence ID" value="MEQ2190301.1"/>
    <property type="molecule type" value="Genomic_DNA"/>
</dbReference>
<evidence type="ECO:0000256" key="1">
    <source>
        <dbReference type="SAM" id="Phobius"/>
    </source>
</evidence>